<keyword evidence="2" id="KW-1185">Reference proteome</keyword>
<proteinExistence type="predicted"/>
<dbReference type="OrthoDB" id="4926688at2"/>
<protein>
    <submittedName>
        <fullName evidence="1">Uncharacterized protein</fullName>
    </submittedName>
</protein>
<organism evidence="1 2">
    <name type="scientific">Actibacterium pelagium</name>
    <dbReference type="NCBI Taxonomy" id="2029103"/>
    <lineage>
        <taxon>Bacteria</taxon>
        <taxon>Pseudomonadati</taxon>
        <taxon>Pseudomonadota</taxon>
        <taxon>Alphaproteobacteria</taxon>
        <taxon>Rhodobacterales</taxon>
        <taxon>Roseobacteraceae</taxon>
        <taxon>Actibacterium</taxon>
    </lineage>
</organism>
<sequence>MNHFGDDFPQFRNPLAELFQALREGPDYSVQIMKTQIMVRFRGEKVGGLNHILWHFYISKVFVRGHGTPELLKSYGFEWISHNETHQYWKLEGVEHHQSFKGAIEAMTGCSVM</sequence>
<dbReference type="Proteomes" id="UP000606730">
    <property type="component" value="Unassembled WGS sequence"/>
</dbReference>
<gene>
    <name evidence="1" type="ORF">GCM10011517_24290</name>
</gene>
<reference evidence="1" key="2">
    <citation type="submission" date="2020-09" db="EMBL/GenBank/DDBJ databases">
        <authorList>
            <person name="Sun Q."/>
            <person name="Zhou Y."/>
        </authorList>
    </citation>
    <scope>NUCLEOTIDE SEQUENCE</scope>
    <source>
        <strain evidence="1">CGMCC 1.16012</strain>
    </source>
</reference>
<dbReference type="RefSeq" id="WP_095594328.1">
    <property type="nucleotide sequence ID" value="NZ_BMKN01000002.1"/>
</dbReference>
<dbReference type="AlphaFoldDB" id="A0A917AJS5"/>
<dbReference type="EMBL" id="BMKN01000002">
    <property type="protein sequence ID" value="GGE55789.1"/>
    <property type="molecule type" value="Genomic_DNA"/>
</dbReference>
<reference evidence="1" key="1">
    <citation type="journal article" date="2014" name="Int. J. Syst. Evol. Microbiol.">
        <title>Complete genome sequence of Corynebacterium casei LMG S-19264T (=DSM 44701T), isolated from a smear-ripened cheese.</title>
        <authorList>
            <consortium name="US DOE Joint Genome Institute (JGI-PGF)"/>
            <person name="Walter F."/>
            <person name="Albersmeier A."/>
            <person name="Kalinowski J."/>
            <person name="Ruckert C."/>
        </authorList>
    </citation>
    <scope>NUCLEOTIDE SEQUENCE</scope>
    <source>
        <strain evidence="1">CGMCC 1.16012</strain>
    </source>
</reference>
<comment type="caution">
    <text evidence="1">The sequence shown here is derived from an EMBL/GenBank/DDBJ whole genome shotgun (WGS) entry which is preliminary data.</text>
</comment>
<accession>A0A917AJS5</accession>
<evidence type="ECO:0000313" key="2">
    <source>
        <dbReference type="Proteomes" id="UP000606730"/>
    </source>
</evidence>
<evidence type="ECO:0000313" key="1">
    <source>
        <dbReference type="EMBL" id="GGE55789.1"/>
    </source>
</evidence>
<name>A0A917AJS5_9RHOB</name>